<feature type="region of interest" description="Disordered" evidence="1">
    <location>
        <begin position="86"/>
        <end position="110"/>
    </location>
</feature>
<dbReference type="EMBL" id="JANPWB010000006">
    <property type="protein sequence ID" value="KAJ1180824.1"/>
    <property type="molecule type" value="Genomic_DNA"/>
</dbReference>
<sequence>MSRPSDPKASWYYTEEHGAAKYAKIYSVILLDPFQMLETLDMAQKTGAVWLASQRVAARLAGTAKWPLRGQKTVDAILAFPLGRRATAKRAPSGKGPATRKPAPNGAGGVAGVRRVQLHPSRFSLSAKQTVKIFMGPVRGPLHCPCLWHGQCRGPQGPHDSRSRHPVSGGENRQKQAGGKGVGIPKAALQAVPPWRIPLAGEKPAEKRRTRLGDRGFTAAVGIQNEAPPACWRCFSQPPPWRS</sequence>
<comment type="caution">
    <text evidence="2">The sequence shown here is derived from an EMBL/GenBank/DDBJ whole genome shotgun (WGS) entry which is preliminary data.</text>
</comment>
<evidence type="ECO:0000256" key="1">
    <source>
        <dbReference type="SAM" id="MobiDB-lite"/>
    </source>
</evidence>
<reference evidence="2" key="1">
    <citation type="journal article" date="2022" name="bioRxiv">
        <title>Sequencing and chromosome-scale assembly of the giantPleurodeles waltlgenome.</title>
        <authorList>
            <person name="Brown T."/>
            <person name="Elewa A."/>
            <person name="Iarovenko S."/>
            <person name="Subramanian E."/>
            <person name="Araus A.J."/>
            <person name="Petzold A."/>
            <person name="Susuki M."/>
            <person name="Suzuki K.-i.T."/>
            <person name="Hayashi T."/>
            <person name="Toyoda A."/>
            <person name="Oliveira C."/>
            <person name="Osipova E."/>
            <person name="Leigh N.D."/>
            <person name="Simon A."/>
            <person name="Yun M.H."/>
        </authorList>
    </citation>
    <scope>NUCLEOTIDE SEQUENCE</scope>
    <source>
        <strain evidence="2">20211129_DDA</strain>
        <tissue evidence="2">Liver</tissue>
    </source>
</reference>
<name>A0AAV7TXA7_PLEWA</name>
<keyword evidence="3" id="KW-1185">Reference proteome</keyword>
<organism evidence="2 3">
    <name type="scientific">Pleurodeles waltl</name>
    <name type="common">Iberian ribbed newt</name>
    <dbReference type="NCBI Taxonomy" id="8319"/>
    <lineage>
        <taxon>Eukaryota</taxon>
        <taxon>Metazoa</taxon>
        <taxon>Chordata</taxon>
        <taxon>Craniata</taxon>
        <taxon>Vertebrata</taxon>
        <taxon>Euteleostomi</taxon>
        <taxon>Amphibia</taxon>
        <taxon>Batrachia</taxon>
        <taxon>Caudata</taxon>
        <taxon>Salamandroidea</taxon>
        <taxon>Salamandridae</taxon>
        <taxon>Pleurodelinae</taxon>
        <taxon>Pleurodeles</taxon>
    </lineage>
</organism>
<protein>
    <submittedName>
        <fullName evidence="2">Uncharacterized protein</fullName>
    </submittedName>
</protein>
<gene>
    <name evidence="2" type="ORF">NDU88_006039</name>
</gene>
<feature type="region of interest" description="Disordered" evidence="1">
    <location>
        <begin position="154"/>
        <end position="182"/>
    </location>
</feature>
<proteinExistence type="predicted"/>
<dbReference type="AlphaFoldDB" id="A0AAV7TXA7"/>
<evidence type="ECO:0000313" key="2">
    <source>
        <dbReference type="EMBL" id="KAJ1180824.1"/>
    </source>
</evidence>
<evidence type="ECO:0000313" key="3">
    <source>
        <dbReference type="Proteomes" id="UP001066276"/>
    </source>
</evidence>
<dbReference type="Proteomes" id="UP001066276">
    <property type="component" value="Chromosome 3_2"/>
</dbReference>
<accession>A0AAV7TXA7</accession>